<dbReference type="Pfam" id="PF08532">
    <property type="entry name" value="Glyco_hydro_42M"/>
    <property type="match status" value="1"/>
</dbReference>
<evidence type="ECO:0000259" key="8">
    <source>
        <dbReference type="Pfam" id="PF02449"/>
    </source>
</evidence>
<comment type="caution">
    <text evidence="10">The sequence shown here is derived from an EMBL/GenBank/DDBJ whole genome shotgun (WGS) entry which is preliminary data.</text>
</comment>
<evidence type="ECO:0000313" key="10">
    <source>
        <dbReference type="EMBL" id="GAA0742572.1"/>
    </source>
</evidence>
<feature type="domain" description="Beta-galactosidase trimerisation" evidence="9">
    <location>
        <begin position="423"/>
        <end position="625"/>
    </location>
</feature>
<dbReference type="Gene3D" id="3.20.20.80">
    <property type="entry name" value="Glycosidases"/>
    <property type="match status" value="1"/>
</dbReference>
<protein>
    <recommendedName>
        <fullName evidence="3">beta-galactosidase</fullName>
        <ecNumber evidence="3">3.2.1.23</ecNumber>
    </recommendedName>
</protein>
<dbReference type="PANTHER" id="PTHR36447:SF2">
    <property type="entry name" value="BETA-GALACTOSIDASE YESZ"/>
    <property type="match status" value="1"/>
</dbReference>
<dbReference type="InterPro" id="IPR017853">
    <property type="entry name" value="GH"/>
</dbReference>
<comment type="similarity">
    <text evidence="2">Belongs to the glycosyl hydrolase 42 family.</text>
</comment>
<dbReference type="PANTHER" id="PTHR36447">
    <property type="entry name" value="BETA-GALACTOSIDASE GANA"/>
    <property type="match status" value="1"/>
</dbReference>
<evidence type="ECO:0000256" key="4">
    <source>
        <dbReference type="ARBA" id="ARBA00022723"/>
    </source>
</evidence>
<keyword evidence="6" id="KW-0862">Zinc</keyword>
<dbReference type="EMBL" id="BAAACG010000010">
    <property type="protein sequence ID" value="GAA0742572.1"/>
    <property type="molecule type" value="Genomic_DNA"/>
</dbReference>
<evidence type="ECO:0000313" key="11">
    <source>
        <dbReference type="Proteomes" id="UP001501510"/>
    </source>
</evidence>
<keyword evidence="5" id="KW-0378">Hydrolase</keyword>
<dbReference type="EC" id="3.2.1.23" evidence="3"/>
<comment type="catalytic activity">
    <reaction evidence="1">
        <text>Hydrolysis of terminal non-reducing beta-D-galactose residues in beta-D-galactosides.</text>
        <dbReference type="EC" id="3.2.1.23"/>
    </reaction>
</comment>
<dbReference type="SUPFAM" id="SSF52317">
    <property type="entry name" value="Class I glutamine amidotransferase-like"/>
    <property type="match status" value="1"/>
</dbReference>
<dbReference type="Pfam" id="PF02449">
    <property type="entry name" value="Glyco_hydro_42"/>
    <property type="match status" value="1"/>
</dbReference>
<organism evidence="10 11">
    <name type="scientific">Clostridium oceanicum</name>
    <dbReference type="NCBI Taxonomy" id="1543"/>
    <lineage>
        <taxon>Bacteria</taxon>
        <taxon>Bacillati</taxon>
        <taxon>Bacillota</taxon>
        <taxon>Clostridia</taxon>
        <taxon>Eubacteriales</taxon>
        <taxon>Clostridiaceae</taxon>
        <taxon>Clostridium</taxon>
    </lineage>
</organism>
<dbReference type="CDD" id="cd03143">
    <property type="entry name" value="A4_beta-galactosidase_middle_domain"/>
    <property type="match status" value="1"/>
</dbReference>
<dbReference type="Gene3D" id="3.40.50.880">
    <property type="match status" value="1"/>
</dbReference>
<sequence length="728" mass="85049">MSKMNKYPYGGGYYPLIHDKREWKRDLLLMKESGINIVRTAELFNTWDRIEKEEGKFDFEFLDEFFDLCEELDMKILLGTGTASPPYWIHEKYPDVNILSNTGKQYPNNVSYTWACIDNPGYLKEAERYMRTLIERYKDHPALDSYQLHNEVGFPFMPIENGGLDIYCYCEHSKKNFRMWIKEKYKTLDNLNHAWTWSATNAPCLTWDQVEPAYVKPTSWSSITRWLDWRLFWMDNFTNFIKWQNDIVKSVDKDHPTTTNIFYMKSFDAFGTLMGLDQFEMAKQVDYIGYDLYPGSGDKLVKRPEFTSMFLDHGKSISKPLGKPYWIHELESGPINGWILGPDRNTNSDDLVRNAFECLGHDAKFMLYQGWREWDFQPLHWGGIVDLDGNKTDRNVGCSLIGKFLDENSEYLLNSRTEKGDIAILTSKENSIVVNGVGQEEFLKTATRAAYRMFWEKGFNVDFITPEHLENGYAKDYKAICMPFMALITEETAEGLSKYVEDGGILIGTARCGMLGKNGWYNHKIPCFNLQNVFGVNAVEVWSKGKYKATYKGKNYDCYWHKEKLQILNKNLKVLARFYDDTPVATVNNYGKGKALYFGTHADAAYLENNSFLMWDVLDDVLKEKSIKPRIKTEYTNRIQREIETHSLSYGNEEMIIVTNYVNPERQSSFFIKGKKKVRIYIDSDKEIKSITNYYKNEKVEWTRVDDSIEIELEVTKDKIEILKIVWG</sequence>
<feature type="domain" description="Glycoside hydrolase family 42 N-terminal" evidence="8">
    <location>
        <begin position="13"/>
        <end position="389"/>
    </location>
</feature>
<keyword evidence="11" id="KW-1185">Reference proteome</keyword>
<evidence type="ECO:0000256" key="6">
    <source>
        <dbReference type="ARBA" id="ARBA00022833"/>
    </source>
</evidence>
<dbReference type="InterPro" id="IPR013738">
    <property type="entry name" value="Beta_galactosidase_Trimer"/>
</dbReference>
<dbReference type="InterPro" id="IPR003476">
    <property type="entry name" value="Glyco_hydro_42"/>
</dbReference>
<evidence type="ECO:0000256" key="7">
    <source>
        <dbReference type="ARBA" id="ARBA00023295"/>
    </source>
</evidence>
<proteinExistence type="inferred from homology"/>
<evidence type="ECO:0000256" key="1">
    <source>
        <dbReference type="ARBA" id="ARBA00001412"/>
    </source>
</evidence>
<dbReference type="InterPro" id="IPR013529">
    <property type="entry name" value="Glyco_hydro_42_N"/>
</dbReference>
<keyword evidence="7" id="KW-0326">Glycosidase</keyword>
<name>A0ABN1JM14_9CLOT</name>
<evidence type="ECO:0000256" key="2">
    <source>
        <dbReference type="ARBA" id="ARBA00005940"/>
    </source>
</evidence>
<reference evidence="10 11" key="1">
    <citation type="journal article" date="2019" name="Int. J. Syst. Evol. Microbiol.">
        <title>The Global Catalogue of Microorganisms (GCM) 10K type strain sequencing project: providing services to taxonomists for standard genome sequencing and annotation.</title>
        <authorList>
            <consortium name="The Broad Institute Genomics Platform"/>
            <consortium name="The Broad Institute Genome Sequencing Center for Infectious Disease"/>
            <person name="Wu L."/>
            <person name="Ma J."/>
        </authorList>
    </citation>
    <scope>NUCLEOTIDE SEQUENCE [LARGE SCALE GENOMIC DNA]</scope>
    <source>
        <strain evidence="10 11">JCM 1407</strain>
    </source>
</reference>
<accession>A0ABN1JM14</accession>
<evidence type="ECO:0000259" key="9">
    <source>
        <dbReference type="Pfam" id="PF08532"/>
    </source>
</evidence>
<keyword evidence="4" id="KW-0479">Metal-binding</keyword>
<gene>
    <name evidence="10" type="ORF">GCM10008906_25270</name>
</gene>
<dbReference type="Proteomes" id="UP001501510">
    <property type="component" value="Unassembled WGS sequence"/>
</dbReference>
<dbReference type="InterPro" id="IPR029062">
    <property type="entry name" value="Class_I_gatase-like"/>
</dbReference>
<dbReference type="RefSeq" id="WP_343762010.1">
    <property type="nucleotide sequence ID" value="NZ_BAAACG010000010.1"/>
</dbReference>
<evidence type="ECO:0000256" key="3">
    <source>
        <dbReference type="ARBA" id="ARBA00012756"/>
    </source>
</evidence>
<evidence type="ECO:0000256" key="5">
    <source>
        <dbReference type="ARBA" id="ARBA00022801"/>
    </source>
</evidence>
<dbReference type="SUPFAM" id="SSF51445">
    <property type="entry name" value="(Trans)glycosidases"/>
    <property type="match status" value="1"/>
</dbReference>